<dbReference type="EMBL" id="CP017558">
    <property type="protein sequence ID" value="AOW07202.1"/>
    <property type="molecule type" value="Genomic_DNA"/>
</dbReference>
<accession>A0A1D8NNJ7</accession>
<dbReference type="RefSeq" id="XP_068139502.1">
    <property type="nucleotide sequence ID" value="XM_068283401.1"/>
</dbReference>
<dbReference type="Proteomes" id="UP000182444">
    <property type="component" value="Chromosome 1F"/>
</dbReference>
<name>A0A1D8NNJ7_YARLL</name>
<keyword evidence="1" id="KW-1133">Transmembrane helix</keyword>
<sequence>MMDCIVYMWMDAQLNVSFFYLQLATKAKKSRLPSNGDARALARKRGHLYGLVEMMSRCLQRCASHVPPETVQGGKRRPTGGWRRCHVSGACREVSAVRMRGVLLPRVVLRCCFTVFFFFFFFFPVLVAKFILMRKQTKTKKEEDPGGHHEQALALLLVSVMAKS</sequence>
<feature type="transmembrane region" description="Helical" evidence="1">
    <location>
        <begin position="107"/>
        <end position="132"/>
    </location>
</feature>
<keyword evidence="1" id="KW-0812">Transmembrane</keyword>
<dbReference type="VEuPathDB" id="FungiDB:YALI0_F15015g"/>
<evidence type="ECO:0000313" key="3">
    <source>
        <dbReference type="Proteomes" id="UP000182444"/>
    </source>
</evidence>
<dbReference type="VEuPathDB" id="FungiDB:YALI1_F20059g"/>
<dbReference type="GeneID" id="94583981"/>
<protein>
    <submittedName>
        <fullName evidence="2">Uncharacterized protein</fullName>
    </submittedName>
</protein>
<keyword evidence="1" id="KW-0472">Membrane</keyword>
<organism evidence="2 3">
    <name type="scientific">Yarrowia lipolytica</name>
    <name type="common">Candida lipolytica</name>
    <dbReference type="NCBI Taxonomy" id="4952"/>
    <lineage>
        <taxon>Eukaryota</taxon>
        <taxon>Fungi</taxon>
        <taxon>Dikarya</taxon>
        <taxon>Ascomycota</taxon>
        <taxon>Saccharomycotina</taxon>
        <taxon>Dipodascomycetes</taxon>
        <taxon>Dipodascales</taxon>
        <taxon>Dipodascales incertae sedis</taxon>
        <taxon>Yarrowia</taxon>
    </lineage>
</organism>
<gene>
    <name evidence="2" type="ORF">YALI1_F20059g</name>
</gene>
<evidence type="ECO:0000313" key="2">
    <source>
        <dbReference type="EMBL" id="AOW07202.1"/>
    </source>
</evidence>
<evidence type="ECO:0000256" key="1">
    <source>
        <dbReference type="SAM" id="Phobius"/>
    </source>
</evidence>
<reference evidence="2 3" key="1">
    <citation type="journal article" date="2016" name="PLoS ONE">
        <title>Sequence Assembly of Yarrowia lipolytica Strain W29/CLIB89 Shows Transposable Element Diversity.</title>
        <authorList>
            <person name="Magnan C."/>
            <person name="Yu J."/>
            <person name="Chang I."/>
            <person name="Jahn E."/>
            <person name="Kanomata Y."/>
            <person name="Wu J."/>
            <person name="Zeller M."/>
            <person name="Oakes M."/>
            <person name="Baldi P."/>
            <person name="Sandmeyer S."/>
        </authorList>
    </citation>
    <scope>NUCLEOTIDE SEQUENCE [LARGE SCALE GENOMIC DNA]</scope>
    <source>
        <strain evidence="3">CLIB89(W29)</strain>
    </source>
</reference>
<dbReference type="AlphaFoldDB" id="A0A1D8NNJ7"/>
<proteinExistence type="predicted"/>